<gene>
    <name evidence="2" type="ORF">Nepgr_020371</name>
</gene>
<feature type="signal peptide" evidence="1">
    <location>
        <begin position="1"/>
        <end position="17"/>
    </location>
</feature>
<evidence type="ECO:0000256" key="1">
    <source>
        <dbReference type="SAM" id="SignalP"/>
    </source>
</evidence>
<evidence type="ECO:0000313" key="3">
    <source>
        <dbReference type="Proteomes" id="UP001279734"/>
    </source>
</evidence>
<proteinExistence type="predicted"/>
<dbReference type="EMBL" id="BSYO01000019">
    <property type="protein sequence ID" value="GMH18530.1"/>
    <property type="molecule type" value="Genomic_DNA"/>
</dbReference>
<evidence type="ECO:0008006" key="4">
    <source>
        <dbReference type="Google" id="ProtNLM"/>
    </source>
</evidence>
<accession>A0AAD3SV83</accession>
<name>A0AAD3SV83_NEPGR</name>
<keyword evidence="3" id="KW-1185">Reference proteome</keyword>
<sequence length="100" mass="10586">MVLGLVGLMIYHGLLLCLPNLADVDNSSLLGNPVPLLSCSRFGQPAPFIDVDNSVRLACLCVLPVPSLSHAPGLGNLHLLLSWNFGSPSFFDAVLCQTQA</sequence>
<dbReference type="Proteomes" id="UP001279734">
    <property type="component" value="Unassembled WGS sequence"/>
</dbReference>
<reference evidence="2" key="1">
    <citation type="submission" date="2023-05" db="EMBL/GenBank/DDBJ databases">
        <title>Nepenthes gracilis genome sequencing.</title>
        <authorList>
            <person name="Fukushima K."/>
        </authorList>
    </citation>
    <scope>NUCLEOTIDE SEQUENCE</scope>
    <source>
        <strain evidence="2">SING2019-196</strain>
    </source>
</reference>
<protein>
    <recommendedName>
        <fullName evidence="4">Secreted protein</fullName>
    </recommendedName>
</protein>
<keyword evidence="1" id="KW-0732">Signal</keyword>
<dbReference type="AlphaFoldDB" id="A0AAD3SV83"/>
<comment type="caution">
    <text evidence="2">The sequence shown here is derived from an EMBL/GenBank/DDBJ whole genome shotgun (WGS) entry which is preliminary data.</text>
</comment>
<evidence type="ECO:0000313" key="2">
    <source>
        <dbReference type="EMBL" id="GMH18530.1"/>
    </source>
</evidence>
<feature type="chain" id="PRO_5041934731" description="Secreted protein" evidence="1">
    <location>
        <begin position="18"/>
        <end position="100"/>
    </location>
</feature>
<organism evidence="2 3">
    <name type="scientific">Nepenthes gracilis</name>
    <name type="common">Slender pitcher plant</name>
    <dbReference type="NCBI Taxonomy" id="150966"/>
    <lineage>
        <taxon>Eukaryota</taxon>
        <taxon>Viridiplantae</taxon>
        <taxon>Streptophyta</taxon>
        <taxon>Embryophyta</taxon>
        <taxon>Tracheophyta</taxon>
        <taxon>Spermatophyta</taxon>
        <taxon>Magnoliopsida</taxon>
        <taxon>eudicotyledons</taxon>
        <taxon>Gunneridae</taxon>
        <taxon>Pentapetalae</taxon>
        <taxon>Caryophyllales</taxon>
        <taxon>Nepenthaceae</taxon>
        <taxon>Nepenthes</taxon>
    </lineage>
</organism>